<keyword evidence="2" id="KW-0732">Signal</keyword>
<evidence type="ECO:0000313" key="4">
    <source>
        <dbReference type="Proteomes" id="UP000186857"/>
    </source>
</evidence>
<gene>
    <name evidence="3" type="ORF">BKH29_01340</name>
</gene>
<reference evidence="3 4" key="1">
    <citation type="submission" date="2016-12" db="EMBL/GenBank/DDBJ databases">
        <title>Genomic Comparison of strains in the 'Actinomyces naeslundii' Group.</title>
        <authorList>
            <person name="Mughal S.R."/>
            <person name="Do T."/>
            <person name="Gilbert S.C."/>
            <person name="Witherden E.A."/>
            <person name="Didelot X."/>
            <person name="Beighton D."/>
        </authorList>
    </citation>
    <scope>NUCLEOTIDE SEQUENCE [LARGE SCALE GENOMIC DNA]</scope>
    <source>
        <strain evidence="3 4">CCUG 33920</strain>
    </source>
</reference>
<feature type="signal peptide" evidence="2">
    <location>
        <begin position="1"/>
        <end position="22"/>
    </location>
</feature>
<organism evidence="3 4">
    <name type="scientific">Actinomyces oris</name>
    <dbReference type="NCBI Taxonomy" id="544580"/>
    <lineage>
        <taxon>Bacteria</taxon>
        <taxon>Bacillati</taxon>
        <taxon>Actinomycetota</taxon>
        <taxon>Actinomycetes</taxon>
        <taxon>Actinomycetales</taxon>
        <taxon>Actinomycetaceae</taxon>
        <taxon>Actinomyces</taxon>
    </lineage>
</organism>
<feature type="compositionally biased region" description="Low complexity" evidence="1">
    <location>
        <begin position="232"/>
        <end position="248"/>
    </location>
</feature>
<protein>
    <recommendedName>
        <fullName evidence="5">Serine/arginine repetitive matrix protein 1</fullName>
    </recommendedName>
</protein>
<feature type="region of interest" description="Disordered" evidence="1">
    <location>
        <begin position="225"/>
        <end position="254"/>
    </location>
</feature>
<name>A0A1Q8VEK2_9ACTO</name>
<feature type="chain" id="PRO_5039317693" description="Serine/arginine repetitive matrix protein 1" evidence="2">
    <location>
        <begin position="23"/>
        <end position="254"/>
    </location>
</feature>
<dbReference type="AlphaFoldDB" id="A0A1Q8VEK2"/>
<sequence length="254" mass="26650">MVFRSWCLVVASVAMVFLNVSCSVVVGGEVSPKKVAPLRSVMLTREDVPGATDVKWSDISGYQSNCAAADNGLNLTLSSEPETQLSVGRFEGDGASVTQVMIFNLIESKKGESVRGLQADVVACDGVESTENRPWPDKPVPAPGEQVSVAMSALEPDSLPRGAFGFRQRATTRASVVVVDMVYAPVRRGDQLGILMIRTAATEGKTGSQDAVGLLNKALHRADARIDPAQLTAPAQSSPASRSAAATPTSPPTP</sequence>
<dbReference type="Proteomes" id="UP000186857">
    <property type="component" value="Unassembled WGS sequence"/>
</dbReference>
<evidence type="ECO:0000256" key="1">
    <source>
        <dbReference type="SAM" id="MobiDB-lite"/>
    </source>
</evidence>
<evidence type="ECO:0000313" key="3">
    <source>
        <dbReference type="EMBL" id="OLO46487.1"/>
    </source>
</evidence>
<evidence type="ECO:0000256" key="2">
    <source>
        <dbReference type="SAM" id="SignalP"/>
    </source>
</evidence>
<proteinExistence type="predicted"/>
<evidence type="ECO:0008006" key="5">
    <source>
        <dbReference type="Google" id="ProtNLM"/>
    </source>
</evidence>
<comment type="caution">
    <text evidence="3">The sequence shown here is derived from an EMBL/GenBank/DDBJ whole genome shotgun (WGS) entry which is preliminary data.</text>
</comment>
<accession>A0A1Q8VEK2</accession>
<dbReference type="EMBL" id="MSKJ01000001">
    <property type="protein sequence ID" value="OLO46487.1"/>
    <property type="molecule type" value="Genomic_DNA"/>
</dbReference>